<feature type="region of interest" description="Disordered" evidence="1">
    <location>
        <begin position="1"/>
        <end position="22"/>
    </location>
</feature>
<dbReference type="AlphaFoldDB" id="A0AAD9J0N6"/>
<proteinExistence type="predicted"/>
<feature type="compositionally biased region" description="Low complexity" evidence="1">
    <location>
        <begin position="1"/>
        <end position="13"/>
    </location>
</feature>
<reference evidence="2" key="1">
    <citation type="journal article" date="2023" name="Mol. Biol. Evol.">
        <title>Third-Generation Sequencing Reveals the Adaptive Role of the Epigenome in Three Deep-Sea Polychaetes.</title>
        <authorList>
            <person name="Perez M."/>
            <person name="Aroh O."/>
            <person name="Sun Y."/>
            <person name="Lan Y."/>
            <person name="Juniper S.K."/>
            <person name="Young C.R."/>
            <person name="Angers B."/>
            <person name="Qian P.Y."/>
        </authorList>
    </citation>
    <scope>NUCLEOTIDE SEQUENCE</scope>
    <source>
        <strain evidence="2">P08H-3</strain>
    </source>
</reference>
<dbReference type="Proteomes" id="UP001208570">
    <property type="component" value="Unassembled WGS sequence"/>
</dbReference>
<comment type="caution">
    <text evidence="2">The sequence shown here is derived from an EMBL/GenBank/DDBJ whole genome shotgun (WGS) entry which is preliminary data.</text>
</comment>
<organism evidence="2 3">
    <name type="scientific">Paralvinella palmiformis</name>
    <dbReference type="NCBI Taxonomy" id="53620"/>
    <lineage>
        <taxon>Eukaryota</taxon>
        <taxon>Metazoa</taxon>
        <taxon>Spiralia</taxon>
        <taxon>Lophotrochozoa</taxon>
        <taxon>Annelida</taxon>
        <taxon>Polychaeta</taxon>
        <taxon>Sedentaria</taxon>
        <taxon>Canalipalpata</taxon>
        <taxon>Terebellida</taxon>
        <taxon>Terebelliformia</taxon>
        <taxon>Alvinellidae</taxon>
        <taxon>Paralvinella</taxon>
    </lineage>
</organism>
<evidence type="ECO:0000256" key="1">
    <source>
        <dbReference type="SAM" id="MobiDB-lite"/>
    </source>
</evidence>
<keyword evidence="3" id="KW-1185">Reference proteome</keyword>
<accession>A0AAD9J0N6</accession>
<name>A0AAD9J0N6_9ANNE</name>
<dbReference type="EMBL" id="JAODUP010000781">
    <property type="protein sequence ID" value="KAK2144154.1"/>
    <property type="molecule type" value="Genomic_DNA"/>
</dbReference>
<gene>
    <name evidence="2" type="ORF">LSH36_781g01051</name>
</gene>
<evidence type="ECO:0000313" key="2">
    <source>
        <dbReference type="EMBL" id="KAK2144154.1"/>
    </source>
</evidence>
<protein>
    <submittedName>
        <fullName evidence="2">Uncharacterized protein</fullName>
    </submittedName>
</protein>
<sequence length="110" mass="12836">MSSLRSSVRPASSKQPWGTILRPEFGMGHQKMTAYEVDQTVTRLYYVPEQRETIYERQKQKPMKKQDVEEMLKRLTEGAAQKAADAKRTQKDSIYKDMGVLNAYVWRGYN</sequence>
<evidence type="ECO:0000313" key="3">
    <source>
        <dbReference type="Proteomes" id="UP001208570"/>
    </source>
</evidence>